<evidence type="ECO:0000256" key="1">
    <source>
        <dbReference type="ARBA" id="ARBA00022679"/>
    </source>
</evidence>
<comment type="caution">
    <text evidence="2">The sequence shown here is derived from an EMBL/GenBank/DDBJ whole genome shotgun (WGS) entry which is preliminary data.</text>
</comment>
<reference evidence="2 3" key="1">
    <citation type="submission" date="2020-08" db="EMBL/GenBank/DDBJ databases">
        <title>Sequencing the genomes of 1000 actinobacteria strains.</title>
        <authorList>
            <person name="Klenk H.-P."/>
        </authorList>
    </citation>
    <scope>NUCLEOTIDE SEQUENCE [LARGE SCALE GENOMIC DNA]</scope>
    <source>
        <strain evidence="2 3">DSM 45584</strain>
    </source>
</reference>
<dbReference type="EMBL" id="JACHIW010000002">
    <property type="protein sequence ID" value="MBB5158468.1"/>
    <property type="molecule type" value="Genomic_DNA"/>
</dbReference>
<dbReference type="Proteomes" id="UP000584374">
    <property type="component" value="Unassembled WGS sequence"/>
</dbReference>
<accession>A0A840QI18</accession>
<dbReference type="SFLD" id="SFLDS00036">
    <property type="entry name" value="Aromatic_Prenyltransferase"/>
    <property type="match status" value="1"/>
</dbReference>
<name>A0A840QI18_9PSEU</name>
<organism evidence="2 3">
    <name type="scientific">Saccharopolyspora phatthalungensis</name>
    <dbReference type="NCBI Taxonomy" id="664693"/>
    <lineage>
        <taxon>Bacteria</taxon>
        <taxon>Bacillati</taxon>
        <taxon>Actinomycetota</taxon>
        <taxon>Actinomycetes</taxon>
        <taxon>Pseudonocardiales</taxon>
        <taxon>Pseudonocardiaceae</taxon>
        <taxon>Saccharopolyspora</taxon>
    </lineage>
</organism>
<dbReference type="InterPro" id="IPR017795">
    <property type="entry name" value="ABBA_NscD-like"/>
</dbReference>
<dbReference type="AlphaFoldDB" id="A0A840QI18"/>
<gene>
    <name evidence="2" type="ORF">BJ970_006067</name>
</gene>
<evidence type="ECO:0000313" key="2">
    <source>
        <dbReference type="EMBL" id="MBB5158468.1"/>
    </source>
</evidence>
<proteinExistence type="predicted"/>
<keyword evidence="1 2" id="KW-0808">Transferase</keyword>
<dbReference type="RefSeq" id="WP_184730266.1">
    <property type="nucleotide sequence ID" value="NZ_JACHIW010000002.1"/>
</dbReference>
<dbReference type="InterPro" id="IPR033964">
    <property type="entry name" value="ABBA"/>
</dbReference>
<protein>
    <submittedName>
        <fullName evidence="2">DMATS type aromatic prenyltransferase</fullName>
    </submittedName>
</protein>
<dbReference type="Pfam" id="PF11991">
    <property type="entry name" value="Trp_DMAT"/>
    <property type="match status" value="1"/>
</dbReference>
<evidence type="ECO:0000313" key="3">
    <source>
        <dbReference type="Proteomes" id="UP000584374"/>
    </source>
</evidence>
<sequence>MTARNTTTWWPIVAEHRPTTYVEVLRRHLQYLVSHPDIGNSTSEQAIDTVCETVGPWATEDLAAFSGWKAWAANDGAPVEFSFAFTRAGSQVRVGYEPSELRATGRAYAGEEDLRRLAKLPQVDLQRFDAVRDLFIREGVRNPFMVATALSSNKPPLYKGYLYLESTGEPALAAVSEALDRLGFRHQWQQVLESLGTSAFTDGVVEPALIALDLDPAPEARVKVYLRQLSGDLNDVERVSSTAADYQQGLYRQILTQLIPTPFDEWDKQPMTCLALRSTADAPTVATYCPLEPNLPNDAESAAAIERLFAAAGVPTNSWDAVKQAITGTKAQTTRRINWVSLKNADDPVITVYAGLHGTEVGAAE</sequence>
<dbReference type="GO" id="GO:0009820">
    <property type="term" value="P:alkaloid metabolic process"/>
    <property type="evidence" value="ECO:0007669"/>
    <property type="project" value="InterPro"/>
</dbReference>
<dbReference type="GO" id="GO:0016765">
    <property type="term" value="F:transferase activity, transferring alkyl or aryl (other than methyl) groups"/>
    <property type="evidence" value="ECO:0007669"/>
    <property type="project" value="InterPro"/>
</dbReference>
<keyword evidence="3" id="KW-1185">Reference proteome</keyword>